<evidence type="ECO:0000313" key="3">
    <source>
        <dbReference type="Proteomes" id="UP000292402"/>
    </source>
</evidence>
<organism evidence="2 3">
    <name type="scientific">Alternaria tenuissima</name>
    <dbReference type="NCBI Taxonomy" id="119927"/>
    <lineage>
        <taxon>Eukaryota</taxon>
        <taxon>Fungi</taxon>
        <taxon>Dikarya</taxon>
        <taxon>Ascomycota</taxon>
        <taxon>Pezizomycotina</taxon>
        <taxon>Dothideomycetes</taxon>
        <taxon>Pleosporomycetidae</taxon>
        <taxon>Pleosporales</taxon>
        <taxon>Pleosporineae</taxon>
        <taxon>Pleosporaceae</taxon>
        <taxon>Alternaria</taxon>
        <taxon>Alternaria sect. Alternaria</taxon>
        <taxon>Alternaria alternata complex</taxon>
    </lineage>
</organism>
<evidence type="ECO:0000256" key="1">
    <source>
        <dbReference type="SAM" id="MobiDB-lite"/>
    </source>
</evidence>
<feature type="compositionally biased region" description="Acidic residues" evidence="1">
    <location>
        <begin position="112"/>
        <end position="122"/>
    </location>
</feature>
<reference evidence="3" key="1">
    <citation type="journal article" date="2019" name="bioRxiv">
        <title>Genomics, evolutionary history and diagnostics of the Alternaria alternata species group including apple and Asian pear pathotypes.</title>
        <authorList>
            <person name="Armitage A.D."/>
            <person name="Cockerton H.M."/>
            <person name="Sreenivasaprasad S."/>
            <person name="Woodhall J.W."/>
            <person name="Lane C.R."/>
            <person name="Harrison R.J."/>
            <person name="Clarkson J.P."/>
        </authorList>
    </citation>
    <scope>NUCLEOTIDE SEQUENCE [LARGE SCALE GENOMIC DNA]</scope>
    <source>
        <strain evidence="3">FERA 1082</strain>
    </source>
</reference>
<comment type="caution">
    <text evidence="2">The sequence shown here is derived from an EMBL/GenBank/DDBJ whole genome shotgun (WGS) entry which is preliminary data.</text>
</comment>
<accession>A0A4Q4M5X1</accession>
<feature type="region of interest" description="Disordered" evidence="1">
    <location>
        <begin position="75"/>
        <end position="167"/>
    </location>
</feature>
<evidence type="ECO:0000313" key="2">
    <source>
        <dbReference type="EMBL" id="RYN41654.1"/>
    </source>
</evidence>
<dbReference type="EMBL" id="PDXA01000049">
    <property type="protein sequence ID" value="RYN41654.1"/>
    <property type="molecule type" value="Genomic_DNA"/>
</dbReference>
<feature type="region of interest" description="Disordered" evidence="1">
    <location>
        <begin position="1"/>
        <end position="39"/>
    </location>
</feature>
<proteinExistence type="predicted"/>
<sequence>MNFSTTSLPGVDLLAEARVSGLTPEPEENESEKKNEEVATTIQEHIELINTVLPNVNAHDKPVYENMLVELHQRLSDEQRQSEADAEAPAKRVWQSGCPKPKRRKTIKVFEDEREDDDDDDYQMSGVVAAAPPTPPRGKENQGRPSRKAAQRANEEIKKSYSLYPGE</sequence>
<protein>
    <submittedName>
        <fullName evidence="2">Uncharacterized protein</fullName>
    </submittedName>
</protein>
<gene>
    <name evidence="2" type="ORF">AA0114_g10721</name>
</gene>
<dbReference type="Proteomes" id="UP000292402">
    <property type="component" value="Unassembled WGS sequence"/>
</dbReference>
<dbReference type="AlphaFoldDB" id="A0A4Q4M5X1"/>
<name>A0A4Q4M5X1_9PLEO</name>